<reference evidence="1 2" key="1">
    <citation type="journal article" date="2015" name="Genome Announc.">
        <title>Draft Genome of the Euendolithic (true boring) Cyanobacterium Mastigocoleus testarum strain BC008.</title>
        <authorList>
            <person name="Guida B.S."/>
            <person name="Garcia-Pichel F."/>
        </authorList>
    </citation>
    <scope>NUCLEOTIDE SEQUENCE [LARGE SCALE GENOMIC DNA]</scope>
    <source>
        <strain evidence="1 2">BC008</strain>
    </source>
</reference>
<dbReference type="Proteomes" id="UP000053372">
    <property type="component" value="Unassembled WGS sequence"/>
</dbReference>
<dbReference type="OrthoDB" id="487663at2"/>
<keyword evidence="2" id="KW-1185">Reference proteome</keyword>
<comment type="caution">
    <text evidence="1">The sequence shown here is derived from an EMBL/GenBank/DDBJ whole genome shotgun (WGS) entry which is preliminary data.</text>
</comment>
<sequence>MAEIQVAIAGKDAVSATEKLLRIPGVSGNYQVWEEVKKEGVSATIAKIISVADENIAIGEEIRKWYVEYKENNSGKKVVKVLMVSQKGQKLLLEGATVEQIQQFLQ</sequence>
<gene>
    <name evidence="1" type="ORF">BC008_00495</name>
</gene>
<organism evidence="1 2">
    <name type="scientific">Mastigocoleus testarum BC008</name>
    <dbReference type="NCBI Taxonomy" id="371196"/>
    <lineage>
        <taxon>Bacteria</taxon>
        <taxon>Bacillati</taxon>
        <taxon>Cyanobacteriota</taxon>
        <taxon>Cyanophyceae</taxon>
        <taxon>Nostocales</taxon>
        <taxon>Hapalosiphonaceae</taxon>
        <taxon>Mastigocoleus</taxon>
    </lineage>
</organism>
<proteinExistence type="predicted"/>
<evidence type="ECO:0000313" key="1">
    <source>
        <dbReference type="EMBL" id="KST68272.1"/>
    </source>
</evidence>
<evidence type="ECO:0000313" key="2">
    <source>
        <dbReference type="Proteomes" id="UP000053372"/>
    </source>
</evidence>
<dbReference type="RefSeq" id="WP_027846413.1">
    <property type="nucleotide sequence ID" value="NZ_LMTZ01000071.1"/>
</dbReference>
<dbReference type="EMBL" id="LMTZ01000071">
    <property type="protein sequence ID" value="KST68272.1"/>
    <property type="molecule type" value="Genomic_DNA"/>
</dbReference>
<dbReference type="AlphaFoldDB" id="A0A0V7ZUH1"/>
<protein>
    <submittedName>
        <fullName evidence="1">Uncharacterized protein</fullName>
    </submittedName>
</protein>
<accession>A0A0V7ZUH1</accession>
<name>A0A0V7ZUH1_9CYAN</name>